<dbReference type="AlphaFoldDB" id="A0A2G0PZY4"/>
<dbReference type="EMBL" id="NJAI01000008">
    <property type="protein sequence ID" value="PHM52535.1"/>
    <property type="molecule type" value="Genomic_DNA"/>
</dbReference>
<name>A0A2G0PZY4_XENHO</name>
<reference evidence="1 2" key="1">
    <citation type="journal article" date="2017" name="Nat. Microbiol.">
        <title>Natural product diversity associated with the nematode symbionts Photorhabdus and Xenorhabdus.</title>
        <authorList>
            <person name="Tobias N.J."/>
            <person name="Wolff H."/>
            <person name="Djahanschiri B."/>
            <person name="Grundmann F."/>
            <person name="Kronenwerth M."/>
            <person name="Shi Y.M."/>
            <person name="Simonyi S."/>
            <person name="Grun P."/>
            <person name="Shapiro-Ilan D."/>
            <person name="Pidot S.J."/>
            <person name="Stinear T.P."/>
            <person name="Ebersberger I."/>
            <person name="Bode H.B."/>
        </authorList>
    </citation>
    <scope>NUCLEOTIDE SEQUENCE [LARGE SCALE GENOMIC DNA]</scope>
    <source>
        <strain evidence="1 2">DSM 17903</strain>
    </source>
</reference>
<sequence>MATISRGRYLLLSLGVTRCVAPDADDAQQSVQNLFNTLNAAQRGENPAVLSELNKLKIPIHTTKEGSADTIPTLLEIAKAFPNQPSETQFRLANKLVMY</sequence>
<evidence type="ECO:0000313" key="1">
    <source>
        <dbReference type="EMBL" id="PHM52535.1"/>
    </source>
</evidence>
<organism evidence="1 2">
    <name type="scientific">Xenorhabdus hominickii</name>
    <dbReference type="NCBI Taxonomy" id="351679"/>
    <lineage>
        <taxon>Bacteria</taxon>
        <taxon>Pseudomonadati</taxon>
        <taxon>Pseudomonadota</taxon>
        <taxon>Gammaproteobacteria</taxon>
        <taxon>Enterobacterales</taxon>
        <taxon>Morganellaceae</taxon>
        <taxon>Xenorhabdus</taxon>
    </lineage>
</organism>
<dbReference type="Proteomes" id="UP000225433">
    <property type="component" value="Unassembled WGS sequence"/>
</dbReference>
<protein>
    <submittedName>
        <fullName evidence="1">Uncharacterized protein</fullName>
    </submittedName>
</protein>
<comment type="caution">
    <text evidence="1">The sequence shown here is derived from an EMBL/GenBank/DDBJ whole genome shotgun (WGS) entry which is preliminary data.</text>
</comment>
<dbReference type="STRING" id="351679.A9255_00270"/>
<accession>A0A2G0PZY4</accession>
<gene>
    <name evidence="1" type="ORF">Xhom_04201</name>
</gene>
<proteinExistence type="predicted"/>
<evidence type="ECO:0000313" key="2">
    <source>
        <dbReference type="Proteomes" id="UP000225433"/>
    </source>
</evidence>